<evidence type="ECO:0000313" key="4">
    <source>
        <dbReference type="Proteomes" id="UP001432071"/>
    </source>
</evidence>
<name>A0ABZ1RAM1_9ACTN</name>
<reference evidence="3" key="1">
    <citation type="submission" date="2022-10" db="EMBL/GenBank/DDBJ databases">
        <title>The complete genomes of actinobacterial strains from the NBC collection.</title>
        <authorList>
            <person name="Joergensen T.S."/>
            <person name="Alvarez Arevalo M."/>
            <person name="Sterndorff E.B."/>
            <person name="Faurdal D."/>
            <person name="Vuksanovic O."/>
            <person name="Mourched A.-S."/>
            <person name="Charusanti P."/>
            <person name="Shaw S."/>
            <person name="Blin K."/>
            <person name="Weber T."/>
        </authorList>
    </citation>
    <scope>NUCLEOTIDE SEQUENCE</scope>
    <source>
        <strain evidence="3">NBC_00302</strain>
    </source>
</reference>
<evidence type="ECO:0000256" key="2">
    <source>
        <dbReference type="SAM" id="Phobius"/>
    </source>
</evidence>
<evidence type="ECO:0000313" key="3">
    <source>
        <dbReference type="EMBL" id="WUN92069.1"/>
    </source>
</evidence>
<accession>A0ABZ1RAM1</accession>
<evidence type="ECO:0000256" key="1">
    <source>
        <dbReference type="SAM" id="MobiDB-lite"/>
    </source>
</evidence>
<dbReference type="RefSeq" id="WP_328737778.1">
    <property type="nucleotide sequence ID" value="NZ_CP108038.1"/>
</dbReference>
<keyword evidence="2" id="KW-1133">Transmembrane helix</keyword>
<dbReference type="GeneID" id="93767542"/>
<sequence length="109" mass="12087">MLYMVKRLNGDSEGWRVELTETLWAYVAFATVGMAAAGVGGLMYRIRELARTVPLVESLKLMTRGGAVKYRSTDRQGRASTEWELTINRDHPRLREAKGDAAGGEQGGR</sequence>
<feature type="region of interest" description="Disordered" evidence="1">
    <location>
        <begin position="89"/>
        <end position="109"/>
    </location>
</feature>
<feature type="transmembrane region" description="Helical" evidence="2">
    <location>
        <begin position="23"/>
        <end position="44"/>
    </location>
</feature>
<proteinExistence type="predicted"/>
<dbReference type="EMBL" id="CP108038">
    <property type="protein sequence ID" value="WUN92069.1"/>
    <property type="molecule type" value="Genomic_DNA"/>
</dbReference>
<keyword evidence="4" id="KW-1185">Reference proteome</keyword>
<keyword evidence="2" id="KW-0812">Transmembrane</keyword>
<dbReference type="Proteomes" id="UP001432071">
    <property type="component" value="Chromosome"/>
</dbReference>
<protein>
    <submittedName>
        <fullName evidence="3">Uncharacterized protein</fullName>
    </submittedName>
</protein>
<feature type="compositionally biased region" description="Basic and acidic residues" evidence="1">
    <location>
        <begin position="89"/>
        <end position="99"/>
    </location>
</feature>
<gene>
    <name evidence="3" type="ORF">OHT53_41185</name>
</gene>
<organism evidence="3 4">
    <name type="scientific">Streptomyces bobili</name>
    <dbReference type="NCBI Taxonomy" id="67280"/>
    <lineage>
        <taxon>Bacteria</taxon>
        <taxon>Bacillati</taxon>
        <taxon>Actinomycetota</taxon>
        <taxon>Actinomycetes</taxon>
        <taxon>Kitasatosporales</taxon>
        <taxon>Streptomycetaceae</taxon>
        <taxon>Streptomyces</taxon>
    </lineage>
</organism>
<keyword evidence="2" id="KW-0472">Membrane</keyword>